<organism evidence="11">
    <name type="scientific">Sporolactobacillus sp. Y61</name>
    <dbReference type="NCBI Taxonomy" id="3160863"/>
    <lineage>
        <taxon>Bacteria</taxon>
        <taxon>Bacillati</taxon>
        <taxon>Bacillota</taxon>
        <taxon>Bacilli</taxon>
        <taxon>Bacillales</taxon>
        <taxon>Sporolactobacillaceae</taxon>
        <taxon>Sporolactobacillus</taxon>
    </lineage>
</organism>
<dbReference type="RefSeq" id="WP_353947875.1">
    <property type="nucleotide sequence ID" value="NZ_CP159510.1"/>
</dbReference>
<evidence type="ECO:0000256" key="9">
    <source>
        <dbReference type="HAMAP-Rule" id="MF_00134"/>
    </source>
</evidence>
<dbReference type="PANTHER" id="PTHR22854">
    <property type="entry name" value="TRYPTOPHAN BIOSYNTHESIS PROTEIN"/>
    <property type="match status" value="1"/>
</dbReference>
<evidence type="ECO:0000313" key="11">
    <source>
        <dbReference type="EMBL" id="XCJ16300.1"/>
    </source>
</evidence>
<sequence>MHEDFLGKIMTTKKEELSRFQMPERLIRRKKRSLKKALGHPRHALGLIAEVKQASPSKGFFRKQLDPDAIARSYEQAGADAISVLTDQTYFHGSLENLVKVVQSVSLPVLRKDFIIDDRQIEEADRAGADAILLIAAALDPNQLHEFYLAAQERHIECLVEVHRPEEADAVLSLFTPEIMGANNRNLKTFKTDLTVTEQIRKLIPDDVIFIAESGVRRADDVNYLKMCGADAALVGETLIRAHSPSDKIRDLFGGEVSDIAPST</sequence>
<dbReference type="EC" id="4.1.1.48" evidence="9"/>
<evidence type="ECO:0000256" key="6">
    <source>
        <dbReference type="ARBA" id="ARBA00022822"/>
    </source>
</evidence>
<dbReference type="Gene3D" id="3.20.20.70">
    <property type="entry name" value="Aldolase class I"/>
    <property type="match status" value="1"/>
</dbReference>
<dbReference type="EMBL" id="CP159510">
    <property type="protein sequence ID" value="XCJ16300.1"/>
    <property type="molecule type" value="Genomic_DNA"/>
</dbReference>
<keyword evidence="8 9" id="KW-0456">Lyase</keyword>
<comment type="catalytic activity">
    <reaction evidence="1 9">
        <text>1-(2-carboxyphenylamino)-1-deoxy-D-ribulose 5-phosphate + H(+) = (1S,2R)-1-C-(indol-3-yl)glycerol 3-phosphate + CO2 + H2O</text>
        <dbReference type="Rhea" id="RHEA:23476"/>
        <dbReference type="ChEBI" id="CHEBI:15377"/>
        <dbReference type="ChEBI" id="CHEBI:15378"/>
        <dbReference type="ChEBI" id="CHEBI:16526"/>
        <dbReference type="ChEBI" id="CHEBI:58613"/>
        <dbReference type="ChEBI" id="CHEBI:58866"/>
        <dbReference type="EC" id="4.1.1.48"/>
    </reaction>
</comment>
<dbReference type="InterPro" id="IPR011060">
    <property type="entry name" value="RibuloseP-bd_barrel"/>
</dbReference>
<evidence type="ECO:0000256" key="7">
    <source>
        <dbReference type="ARBA" id="ARBA00023141"/>
    </source>
</evidence>
<reference evidence="11" key="1">
    <citation type="submission" date="2024-06" db="EMBL/GenBank/DDBJ databases">
        <authorList>
            <person name="Fan A."/>
            <person name="Zhang F.Y."/>
            <person name="Zhang L."/>
        </authorList>
    </citation>
    <scope>NUCLEOTIDE SEQUENCE</scope>
    <source>
        <strain evidence="11">Y61</strain>
    </source>
</reference>
<keyword evidence="7 9" id="KW-0057">Aromatic amino acid biosynthesis</keyword>
<evidence type="ECO:0000256" key="2">
    <source>
        <dbReference type="ARBA" id="ARBA00004696"/>
    </source>
</evidence>
<dbReference type="FunFam" id="3.20.20.70:FF:000024">
    <property type="entry name" value="Indole-3-glycerol phosphate synthase"/>
    <property type="match status" value="1"/>
</dbReference>
<evidence type="ECO:0000259" key="10">
    <source>
        <dbReference type="Pfam" id="PF00218"/>
    </source>
</evidence>
<accession>A0AAU8IDC7</accession>
<dbReference type="Pfam" id="PF00218">
    <property type="entry name" value="IGPS"/>
    <property type="match status" value="1"/>
</dbReference>
<keyword evidence="6 9" id="KW-0822">Tryptophan biosynthesis</keyword>
<dbReference type="InterPro" id="IPR001468">
    <property type="entry name" value="Indole-3-GlycerolPSynthase_CS"/>
</dbReference>
<dbReference type="PROSITE" id="PS00614">
    <property type="entry name" value="IGPS"/>
    <property type="match status" value="1"/>
</dbReference>
<keyword evidence="4 9" id="KW-0028">Amino-acid biosynthesis</keyword>
<dbReference type="SUPFAM" id="SSF51366">
    <property type="entry name" value="Ribulose-phoshate binding barrel"/>
    <property type="match status" value="1"/>
</dbReference>
<proteinExistence type="inferred from homology"/>
<evidence type="ECO:0000256" key="1">
    <source>
        <dbReference type="ARBA" id="ARBA00001633"/>
    </source>
</evidence>
<comment type="similarity">
    <text evidence="3 9">Belongs to the TrpC family.</text>
</comment>
<dbReference type="GO" id="GO:0004425">
    <property type="term" value="F:indole-3-glycerol-phosphate synthase activity"/>
    <property type="evidence" value="ECO:0007669"/>
    <property type="project" value="UniProtKB-UniRule"/>
</dbReference>
<dbReference type="InterPro" id="IPR013785">
    <property type="entry name" value="Aldolase_TIM"/>
</dbReference>
<dbReference type="GO" id="GO:0000162">
    <property type="term" value="P:L-tryptophan biosynthetic process"/>
    <property type="evidence" value="ECO:0007669"/>
    <property type="project" value="UniProtKB-UniRule"/>
</dbReference>
<name>A0AAU8IDC7_9BACL</name>
<dbReference type="HAMAP" id="MF_00134_B">
    <property type="entry name" value="IGPS_B"/>
    <property type="match status" value="1"/>
</dbReference>
<dbReference type="NCBIfam" id="NF001377">
    <property type="entry name" value="PRK00278.2-4"/>
    <property type="match status" value="1"/>
</dbReference>
<evidence type="ECO:0000256" key="5">
    <source>
        <dbReference type="ARBA" id="ARBA00022793"/>
    </source>
</evidence>
<comment type="pathway">
    <text evidence="2 9">Amino-acid biosynthesis; L-tryptophan biosynthesis; L-tryptophan from chorismate: step 4/5.</text>
</comment>
<dbReference type="InterPro" id="IPR045186">
    <property type="entry name" value="Indole-3-glycerol_P_synth"/>
</dbReference>
<keyword evidence="5 9" id="KW-0210">Decarboxylase</keyword>
<dbReference type="GO" id="GO:0004640">
    <property type="term" value="F:phosphoribosylanthranilate isomerase activity"/>
    <property type="evidence" value="ECO:0007669"/>
    <property type="project" value="TreeGrafter"/>
</dbReference>
<dbReference type="InterPro" id="IPR013798">
    <property type="entry name" value="Indole-3-glycerol_P_synth_dom"/>
</dbReference>
<gene>
    <name evidence="9 11" type="primary">trpC</name>
    <name evidence="11" type="ORF">ABNN70_11510</name>
</gene>
<evidence type="ECO:0000256" key="4">
    <source>
        <dbReference type="ARBA" id="ARBA00022605"/>
    </source>
</evidence>
<dbReference type="CDD" id="cd00331">
    <property type="entry name" value="IGPS"/>
    <property type="match status" value="1"/>
</dbReference>
<evidence type="ECO:0000256" key="3">
    <source>
        <dbReference type="ARBA" id="ARBA00008737"/>
    </source>
</evidence>
<dbReference type="PANTHER" id="PTHR22854:SF2">
    <property type="entry name" value="INDOLE-3-GLYCEROL-PHOSPHATE SYNTHASE"/>
    <property type="match status" value="1"/>
</dbReference>
<protein>
    <recommendedName>
        <fullName evidence="9">Indole-3-glycerol phosphate synthase</fullName>
        <shortName evidence="9">IGPS</shortName>
        <ecNumber evidence="9">4.1.1.48</ecNumber>
    </recommendedName>
</protein>
<feature type="domain" description="Indole-3-glycerol phosphate synthase" evidence="10">
    <location>
        <begin position="15"/>
        <end position="252"/>
    </location>
</feature>
<evidence type="ECO:0000256" key="8">
    <source>
        <dbReference type="ARBA" id="ARBA00023239"/>
    </source>
</evidence>
<dbReference type="AlphaFoldDB" id="A0AAU8IDC7"/>